<dbReference type="OrthoDB" id="9795498at2"/>
<dbReference type="RefSeq" id="WP_144258464.1">
    <property type="nucleotide sequence ID" value="NZ_CP041636.1"/>
</dbReference>
<reference evidence="1 2" key="1">
    <citation type="submission" date="2019-07" db="EMBL/GenBank/DDBJ databases">
        <title>Genome sequencing for Ferrovibrio sp. K5.</title>
        <authorList>
            <person name="Park S.-J."/>
        </authorList>
    </citation>
    <scope>NUCLEOTIDE SEQUENCE [LARGE SCALE GENOMIC DNA]</scope>
    <source>
        <strain evidence="1 2">K5</strain>
    </source>
</reference>
<dbReference type="Proteomes" id="UP000317496">
    <property type="component" value="Chromosome"/>
</dbReference>
<protein>
    <submittedName>
        <fullName evidence="1">Class I SAM-dependent methyltransferase</fullName>
    </submittedName>
</protein>
<evidence type="ECO:0000313" key="1">
    <source>
        <dbReference type="EMBL" id="QDO99468.1"/>
    </source>
</evidence>
<dbReference type="EMBL" id="CP041636">
    <property type="protein sequence ID" value="QDO99468.1"/>
    <property type="molecule type" value="Genomic_DNA"/>
</dbReference>
<name>A0A516H6T1_9PROT</name>
<proteinExistence type="predicted"/>
<organism evidence="1 2">
    <name type="scientific">Ferrovibrio terrae</name>
    <dbReference type="NCBI Taxonomy" id="2594003"/>
    <lineage>
        <taxon>Bacteria</taxon>
        <taxon>Pseudomonadati</taxon>
        <taxon>Pseudomonadota</taxon>
        <taxon>Alphaproteobacteria</taxon>
        <taxon>Rhodospirillales</taxon>
        <taxon>Rhodospirillaceae</taxon>
        <taxon>Ferrovibrio</taxon>
    </lineage>
</organism>
<sequence length="282" mass="30972">MSGAKHWRRLRMGLQTLFGLRRQGFFIPYRYADGVAPAQPVYAALAERFATAEPVFLDLLRGAEDYAEALLAIARQRGVTPVPQFDQDWFPTLDAVAAYTLVRRYGPKRIVEVGSGHSTRFLARAVQDAGLATEITAIDPQPRAALTGLAVRFHNAILQTADPSIFAALEPGDILFIDSSHILMPGTDVDWLFNRVLPALPQGVLVHIHDIFLPDDYPADWAWRGYNEQQAIGPLLAGGFQPVFSSHYAWTRLTAAVQGGIVGHLPQAAGAWPASLWLVRPA</sequence>
<dbReference type="AlphaFoldDB" id="A0A516H6T1"/>
<dbReference type="Pfam" id="PF13578">
    <property type="entry name" value="Methyltransf_24"/>
    <property type="match status" value="1"/>
</dbReference>
<accession>A0A516H6T1</accession>
<keyword evidence="1" id="KW-0808">Transferase</keyword>
<dbReference type="SUPFAM" id="SSF53335">
    <property type="entry name" value="S-adenosyl-L-methionine-dependent methyltransferases"/>
    <property type="match status" value="1"/>
</dbReference>
<gene>
    <name evidence="1" type="ORF">FNB15_20300</name>
</gene>
<dbReference type="GO" id="GO:0032259">
    <property type="term" value="P:methylation"/>
    <property type="evidence" value="ECO:0007669"/>
    <property type="project" value="UniProtKB-KW"/>
</dbReference>
<keyword evidence="1" id="KW-0489">Methyltransferase</keyword>
<dbReference type="InterPro" id="IPR029063">
    <property type="entry name" value="SAM-dependent_MTases_sf"/>
</dbReference>
<dbReference type="Gene3D" id="3.40.50.150">
    <property type="entry name" value="Vaccinia Virus protein VP39"/>
    <property type="match status" value="1"/>
</dbReference>
<dbReference type="GO" id="GO:0008168">
    <property type="term" value="F:methyltransferase activity"/>
    <property type="evidence" value="ECO:0007669"/>
    <property type="project" value="UniProtKB-KW"/>
</dbReference>
<evidence type="ECO:0000313" key="2">
    <source>
        <dbReference type="Proteomes" id="UP000317496"/>
    </source>
</evidence>
<dbReference type="KEGG" id="fer:FNB15_20300"/>
<keyword evidence="2" id="KW-1185">Reference proteome</keyword>